<dbReference type="GO" id="GO:0006412">
    <property type="term" value="P:translation"/>
    <property type="evidence" value="ECO:0007669"/>
    <property type="project" value="InterPro"/>
</dbReference>
<sequence length="243" mass="26292">MLRLARPRSLHPVLSRASHIGAAPIPIPPDLTLEYAQLAIQGQERAVRITGPRGRTSVSLPSCVSLSLAPYIPSSSSGISQSPYQTSSSGLSTPGPPPKAPPKQVLQVAVQDSTKKDQRALWGLTRALVANAVTGISRGFTVELNLVGVGYRVVLEPDPAQEKEKKERLGFKLGFAHWIYVPIPPGINAQVPLPTRVVLSSNDKHQLGQFAADIRMYRKPEPYKGKGIFVGGETIKLKDIKKK</sequence>
<reference evidence="7 8" key="1">
    <citation type="journal article" date="2019" name="Fungal Biol. Biotechnol.">
        <title>Draft genome sequence of fastidious pathogen Ceratobasidium theobromae, which causes vascular-streak dieback in Theobroma cacao.</title>
        <authorList>
            <person name="Ali S.S."/>
            <person name="Asman A."/>
            <person name="Shao J."/>
            <person name="Firmansyah A.P."/>
            <person name="Susilo A.W."/>
            <person name="Rosmana A."/>
            <person name="McMahon P."/>
            <person name="Junaid M."/>
            <person name="Guest D."/>
            <person name="Kheng T.Y."/>
            <person name="Meinhardt L.W."/>
            <person name="Bailey B.A."/>
        </authorList>
    </citation>
    <scope>NUCLEOTIDE SEQUENCE [LARGE SCALE GENOMIC DNA]</scope>
    <source>
        <strain evidence="7 8">CT2</strain>
    </source>
</reference>
<feature type="domain" description="Large ribosomal subunit protein uL6 alpha-beta" evidence="6">
    <location>
        <begin position="167"/>
        <end position="228"/>
    </location>
</feature>
<evidence type="ECO:0000256" key="2">
    <source>
        <dbReference type="ARBA" id="ARBA00022980"/>
    </source>
</evidence>
<keyword evidence="3 4" id="KW-0687">Ribonucleoprotein</keyword>
<feature type="region of interest" description="Disordered" evidence="5">
    <location>
        <begin position="76"/>
        <end position="103"/>
    </location>
</feature>
<dbReference type="SUPFAM" id="SSF56053">
    <property type="entry name" value="Ribosomal protein L6"/>
    <property type="match status" value="1"/>
</dbReference>
<evidence type="ECO:0000256" key="4">
    <source>
        <dbReference type="RuleBase" id="RU003869"/>
    </source>
</evidence>
<dbReference type="PANTHER" id="PTHR11655">
    <property type="entry name" value="60S/50S RIBOSOMAL PROTEIN L6/L9"/>
    <property type="match status" value="1"/>
</dbReference>
<protein>
    <submittedName>
        <fullName evidence="7">50S ribosomal protein L6</fullName>
    </submittedName>
</protein>
<dbReference type="OrthoDB" id="540873at2759"/>
<dbReference type="PRINTS" id="PR00059">
    <property type="entry name" value="RIBOSOMALL6"/>
</dbReference>
<dbReference type="Gene3D" id="3.90.930.12">
    <property type="entry name" value="Ribosomal protein L6, alpha-beta domain"/>
    <property type="match status" value="2"/>
</dbReference>
<keyword evidence="2 4" id="KW-0689">Ribosomal protein</keyword>
<keyword evidence="8" id="KW-1185">Reference proteome</keyword>
<comment type="similarity">
    <text evidence="1 4">Belongs to the universal ribosomal protein uL6 family.</text>
</comment>
<proteinExistence type="inferred from homology"/>
<dbReference type="Pfam" id="PF00347">
    <property type="entry name" value="Ribosomal_L6"/>
    <property type="match status" value="1"/>
</dbReference>
<evidence type="ECO:0000313" key="7">
    <source>
        <dbReference type="EMBL" id="KAB5591396.1"/>
    </source>
</evidence>
<dbReference type="InterPro" id="IPR036789">
    <property type="entry name" value="Ribosomal_uL6-like_a/b-dom_sf"/>
</dbReference>
<organism evidence="7 8">
    <name type="scientific">Ceratobasidium theobromae</name>
    <dbReference type="NCBI Taxonomy" id="1582974"/>
    <lineage>
        <taxon>Eukaryota</taxon>
        <taxon>Fungi</taxon>
        <taxon>Dikarya</taxon>
        <taxon>Basidiomycota</taxon>
        <taxon>Agaricomycotina</taxon>
        <taxon>Agaricomycetes</taxon>
        <taxon>Cantharellales</taxon>
        <taxon>Ceratobasidiaceae</taxon>
        <taxon>Ceratobasidium</taxon>
    </lineage>
</organism>
<dbReference type="InterPro" id="IPR002358">
    <property type="entry name" value="Ribosomal_uL6_CS"/>
</dbReference>
<dbReference type="AlphaFoldDB" id="A0A5N5QIW2"/>
<dbReference type="PANTHER" id="PTHR11655:SF14">
    <property type="entry name" value="LARGE RIBOSOMAL SUBUNIT PROTEIN UL6M"/>
    <property type="match status" value="1"/>
</dbReference>
<evidence type="ECO:0000256" key="1">
    <source>
        <dbReference type="ARBA" id="ARBA00009356"/>
    </source>
</evidence>
<evidence type="ECO:0000256" key="5">
    <source>
        <dbReference type="SAM" id="MobiDB-lite"/>
    </source>
</evidence>
<evidence type="ECO:0000313" key="8">
    <source>
        <dbReference type="Proteomes" id="UP000383932"/>
    </source>
</evidence>
<dbReference type="InterPro" id="IPR020040">
    <property type="entry name" value="Ribosomal_uL6_a/b-dom"/>
</dbReference>
<dbReference type="PROSITE" id="PS00525">
    <property type="entry name" value="RIBOSOMAL_L6_1"/>
    <property type="match status" value="1"/>
</dbReference>
<evidence type="ECO:0000259" key="6">
    <source>
        <dbReference type="Pfam" id="PF00347"/>
    </source>
</evidence>
<dbReference type="InterPro" id="IPR000702">
    <property type="entry name" value="Ribosomal_uL6-like"/>
</dbReference>
<dbReference type="GO" id="GO:0019843">
    <property type="term" value="F:rRNA binding"/>
    <property type="evidence" value="ECO:0007669"/>
    <property type="project" value="InterPro"/>
</dbReference>
<feature type="compositionally biased region" description="Low complexity" evidence="5">
    <location>
        <begin position="76"/>
        <end position="93"/>
    </location>
</feature>
<accession>A0A5N5QIW2</accession>
<evidence type="ECO:0000256" key="3">
    <source>
        <dbReference type="ARBA" id="ARBA00023274"/>
    </source>
</evidence>
<name>A0A5N5QIW2_9AGAM</name>
<dbReference type="EMBL" id="SSOP01000107">
    <property type="protein sequence ID" value="KAB5591396.1"/>
    <property type="molecule type" value="Genomic_DNA"/>
</dbReference>
<dbReference type="GO" id="GO:0003735">
    <property type="term" value="F:structural constituent of ribosome"/>
    <property type="evidence" value="ECO:0007669"/>
    <property type="project" value="InterPro"/>
</dbReference>
<comment type="caution">
    <text evidence="7">The sequence shown here is derived from an EMBL/GenBank/DDBJ whole genome shotgun (WGS) entry which is preliminary data.</text>
</comment>
<dbReference type="Proteomes" id="UP000383932">
    <property type="component" value="Unassembled WGS sequence"/>
</dbReference>
<dbReference type="InterPro" id="IPR019906">
    <property type="entry name" value="Ribosomal_uL6_bac-type"/>
</dbReference>
<dbReference type="GO" id="GO:0005762">
    <property type="term" value="C:mitochondrial large ribosomal subunit"/>
    <property type="evidence" value="ECO:0007669"/>
    <property type="project" value="TreeGrafter"/>
</dbReference>
<gene>
    <name evidence="7" type="ORF">CTheo_5150</name>
</gene>